<keyword evidence="3" id="KW-1185">Reference proteome</keyword>
<reference evidence="4" key="1">
    <citation type="submission" date="2017-02" db="UniProtKB">
        <authorList>
            <consortium name="WormBaseParasite"/>
        </authorList>
    </citation>
    <scope>IDENTIFICATION</scope>
</reference>
<dbReference type="Proteomes" id="UP000271162">
    <property type="component" value="Unassembled WGS sequence"/>
</dbReference>
<evidence type="ECO:0000313" key="3">
    <source>
        <dbReference type="Proteomes" id="UP000271162"/>
    </source>
</evidence>
<accession>A0A0N4XTV5</accession>
<gene>
    <name evidence="2" type="ORF">NBR_LOCUS6072</name>
</gene>
<reference evidence="2 3" key="2">
    <citation type="submission" date="2018-11" db="EMBL/GenBank/DDBJ databases">
        <authorList>
            <consortium name="Pathogen Informatics"/>
        </authorList>
    </citation>
    <scope>NUCLEOTIDE SEQUENCE [LARGE SCALE GENOMIC DNA]</scope>
</reference>
<organism evidence="4">
    <name type="scientific">Nippostrongylus brasiliensis</name>
    <name type="common">Rat hookworm</name>
    <dbReference type="NCBI Taxonomy" id="27835"/>
    <lineage>
        <taxon>Eukaryota</taxon>
        <taxon>Metazoa</taxon>
        <taxon>Ecdysozoa</taxon>
        <taxon>Nematoda</taxon>
        <taxon>Chromadorea</taxon>
        <taxon>Rhabditida</taxon>
        <taxon>Rhabditina</taxon>
        <taxon>Rhabditomorpha</taxon>
        <taxon>Strongyloidea</taxon>
        <taxon>Heligmosomidae</taxon>
        <taxon>Nippostrongylus</taxon>
    </lineage>
</organism>
<feature type="chain" id="PRO_5043124892" evidence="1">
    <location>
        <begin position="21"/>
        <end position="98"/>
    </location>
</feature>
<dbReference type="EMBL" id="UYSL01019774">
    <property type="protein sequence ID" value="VDL69661.1"/>
    <property type="molecule type" value="Genomic_DNA"/>
</dbReference>
<proteinExistence type="predicted"/>
<dbReference type="AlphaFoldDB" id="A0A0N4XTV5"/>
<dbReference type="WBParaSite" id="NBR_0000607101-mRNA-1">
    <property type="protein sequence ID" value="NBR_0000607101-mRNA-1"/>
    <property type="gene ID" value="NBR_0000607101"/>
</dbReference>
<evidence type="ECO:0000313" key="2">
    <source>
        <dbReference type="EMBL" id="VDL69661.1"/>
    </source>
</evidence>
<evidence type="ECO:0000313" key="4">
    <source>
        <dbReference type="WBParaSite" id="NBR_0000607101-mRNA-1"/>
    </source>
</evidence>
<feature type="signal peptide" evidence="1">
    <location>
        <begin position="1"/>
        <end position="20"/>
    </location>
</feature>
<name>A0A0N4XTV5_NIPBR</name>
<evidence type="ECO:0000256" key="1">
    <source>
        <dbReference type="SAM" id="SignalP"/>
    </source>
</evidence>
<keyword evidence="1" id="KW-0732">Signal</keyword>
<sequence length="98" mass="10712">MKKPLLKVKKILQVLALANALVATVVDLVVPLGPSSSEDEDGDESDDEEDTWTKNAIASKSFIFDEECGPHSDALQWRTCCVGRFSALRALSRAAYQT</sequence>
<protein>
    <submittedName>
        <fullName evidence="4">Secreted protein</fullName>
    </submittedName>
</protein>